<dbReference type="Pfam" id="PF19501">
    <property type="entry name" value="PcRGLX_1st"/>
    <property type="match status" value="1"/>
</dbReference>
<dbReference type="InterPro" id="IPR048331">
    <property type="entry name" value="PcRGLX/YetA_3rd"/>
</dbReference>
<evidence type="ECO:0000259" key="2">
    <source>
        <dbReference type="Pfam" id="PF19501"/>
    </source>
</evidence>
<feature type="domain" description="PcRGLX/YetA-like central beta-sandwich" evidence="3">
    <location>
        <begin position="196"/>
        <end position="541"/>
    </location>
</feature>
<keyword evidence="6" id="KW-1185">Reference proteome</keyword>
<dbReference type="PANTHER" id="PTHR40081:SF1">
    <property type="entry name" value="TAT PATHWAY SIGNAL SEQUENCE DOMAIN PROTEIN"/>
    <property type="match status" value="1"/>
</dbReference>
<evidence type="ECO:0000256" key="1">
    <source>
        <dbReference type="SAM" id="MobiDB-lite"/>
    </source>
</evidence>
<evidence type="ECO:0000259" key="3">
    <source>
        <dbReference type="Pfam" id="PF21345"/>
    </source>
</evidence>
<reference evidence="5 6" key="1">
    <citation type="submission" date="2021-04" db="EMBL/GenBank/DDBJ databases">
        <title>Draft genome sequence of Paenibacillus cisolokensis, LC2-13A.</title>
        <authorList>
            <person name="Uke A."/>
            <person name="Chhe C."/>
            <person name="Baramee S."/>
            <person name="Kosugi A."/>
        </authorList>
    </citation>
    <scope>NUCLEOTIDE SEQUENCE [LARGE SCALE GENOMIC DNA]</scope>
    <source>
        <strain evidence="5 6">LC2-13A</strain>
    </source>
</reference>
<dbReference type="Pfam" id="PF21346">
    <property type="entry name" value="PcRGLX_3rd"/>
    <property type="match status" value="1"/>
</dbReference>
<evidence type="ECO:0000313" key="5">
    <source>
        <dbReference type="EMBL" id="GIQ61662.1"/>
    </source>
</evidence>
<feature type="compositionally biased region" description="Low complexity" evidence="1">
    <location>
        <begin position="25"/>
        <end position="47"/>
    </location>
</feature>
<dbReference type="Pfam" id="PF21345">
    <property type="entry name" value="PcRGLX_2nd"/>
    <property type="match status" value="1"/>
</dbReference>
<evidence type="ECO:0000313" key="6">
    <source>
        <dbReference type="Proteomes" id="UP000680304"/>
    </source>
</evidence>
<dbReference type="InterPro" id="IPR048330">
    <property type="entry name" value="PcRGLX/YetA_2nd"/>
</dbReference>
<dbReference type="PANTHER" id="PTHR40081">
    <property type="entry name" value="CONCANAVALIN A-LIKE LECTIN/GLUCANASE"/>
    <property type="match status" value="1"/>
</dbReference>
<dbReference type="RefSeq" id="WP_244863140.1">
    <property type="nucleotide sequence ID" value="NZ_BOVJ01000006.1"/>
</dbReference>
<feature type="compositionally biased region" description="Basic and acidic residues" evidence="1">
    <location>
        <begin position="1"/>
        <end position="12"/>
    </location>
</feature>
<dbReference type="Proteomes" id="UP000680304">
    <property type="component" value="Unassembled WGS sequence"/>
</dbReference>
<proteinExistence type="predicted"/>
<organism evidence="5 6">
    <name type="scientific">Paenibacillus cisolokensis</name>
    <dbReference type="NCBI Taxonomy" id="1658519"/>
    <lineage>
        <taxon>Bacteria</taxon>
        <taxon>Bacillati</taxon>
        <taxon>Bacillota</taxon>
        <taxon>Bacilli</taxon>
        <taxon>Bacillales</taxon>
        <taxon>Paenibacillaceae</taxon>
        <taxon>Paenibacillus</taxon>
    </lineage>
</organism>
<feature type="domain" description="PcRGLX/YetA-like C-terminal alpha/alpha toroid" evidence="4">
    <location>
        <begin position="549"/>
        <end position="957"/>
    </location>
</feature>
<evidence type="ECO:0008006" key="7">
    <source>
        <dbReference type="Google" id="ProtNLM"/>
    </source>
</evidence>
<feature type="region of interest" description="Disordered" evidence="1">
    <location>
        <begin position="1"/>
        <end position="71"/>
    </location>
</feature>
<evidence type="ECO:0000259" key="4">
    <source>
        <dbReference type="Pfam" id="PF21346"/>
    </source>
</evidence>
<comment type="caution">
    <text evidence="5">The sequence shown here is derived from an EMBL/GenBank/DDBJ whole genome shotgun (WGS) entry which is preliminary data.</text>
</comment>
<accession>A0ABQ4N0G7</accession>
<name>A0ABQ4N0G7_9BACL</name>
<dbReference type="InterPro" id="IPR045793">
    <property type="entry name" value="PcRGLX/YetA-like"/>
</dbReference>
<feature type="compositionally biased region" description="Basic and acidic residues" evidence="1">
    <location>
        <begin position="50"/>
        <end position="66"/>
    </location>
</feature>
<protein>
    <recommendedName>
        <fullName evidence="7">Tat pathway signal sequence domain protein</fullName>
    </recommendedName>
</protein>
<dbReference type="EMBL" id="BOVJ01000006">
    <property type="protein sequence ID" value="GIQ61662.1"/>
    <property type="molecule type" value="Genomic_DNA"/>
</dbReference>
<feature type="domain" description="PcRGLX/YetA-like N-terminal RIFT barrel" evidence="2">
    <location>
        <begin position="105"/>
        <end position="176"/>
    </location>
</feature>
<gene>
    <name evidence="5" type="primary">yetA</name>
    <name evidence="5" type="ORF">PACILC2_02300</name>
</gene>
<sequence length="961" mass="106287">MEERKAPERKPPSDLAEAGSAWRTGEAAACEAPVEGAAEEAAAGCEPADGEARAAESVRGTGRGEAEEATVGVGEAVHEVVPGRAAAVRATETAVGVGVEGTIGVPLRWLGATPRLRAGTTWGVPWKRGELRRDALFSLRCSDGTDVPVQSWPTAFWPDGSVKWTAHAAVFGPAAADSGWRLLAGATGSEADGRLRVTEDAGEVIVDTGVIRCRIGRSGPLVIREIAKEGRIVCSGGRLVGIREERHTAGGRRTTVEEPFAGEVEHVAAEQSGPVRAVVKVTGRHASADGERRWLPFTLRLYFYAGVDSIRLVHTFVYDGNPHQDYIKGIGLSFAVPMRGPLYNRHVRLAGDDGWFAESPKGLATFRTRGRHEALYREQAAGRPIAFDEAEDRPFIRMLEDSPVWNSFKLTQLTADSYTIAKRTEEGCAWIRAASGRRARGLLYAGGESGGLAVGKRAFWQKAPASLEAEALAGNEALLTAWLWSPDGAAMDLRHYDTKTHVRSCYEGSDELRSTPYGIANTNELTIWCCAETPSLDRLDDYIDEKEAPSLLIAEPSRYRDTGALGVLSLPSRDTPAKARIEETLDALLAFYMEEVDRRGWYGFWDYGDVMHSYDPVRHEWRYDVGGCAWQNTELAPNIWLWYMFLRSGREDAFRMAEAMTRHTSETDAYHIGEYSGLGSRHNVLHWGCGCKEARIAMAGLHRYYYYLTADERIGDVMDGVKDADYATAFIDPMRSYYPKDEFPTHTRSGPDWAAFCSNWLVQWERYEDAGYLHKIKTGIECLKRAPYRLLTGPVFGYDPKSGKLFHMGHENYDGRHLMICMGGAQVWIELAGLLDDPEWSDMLAEFGAFYTLPREEKARRTNGEITGESWGIPMLATSMMAFAAARRGERALAKEAWGLLLGESGHWTVPYAPAAVEVPRREYVRAMWEIPWISTNTASQWSINAIVCLALIGEYLPDGV</sequence>
<dbReference type="InterPro" id="IPR048329">
    <property type="entry name" value="PcRGLX_1st"/>
</dbReference>